<name>A0AAW4MZ04_9FIRM</name>
<proteinExistence type="predicted"/>
<comment type="caution">
    <text evidence="1">The sequence shown here is derived from an EMBL/GenBank/DDBJ whole genome shotgun (WGS) entry which is preliminary data.</text>
</comment>
<dbReference type="Proteomes" id="UP001196408">
    <property type="component" value="Unassembled WGS sequence"/>
</dbReference>
<reference evidence="1 4" key="1">
    <citation type="submission" date="2021-06" db="EMBL/GenBank/DDBJ databases">
        <title>Collection of gut derived symbiotic bacterial strains cultured from healthy donors.</title>
        <authorList>
            <person name="Lin H."/>
            <person name="Littmann E."/>
            <person name="Pamer E.G."/>
        </authorList>
    </citation>
    <scope>NUCLEOTIDE SEQUENCE</scope>
    <source>
        <strain evidence="2 4">MSK.21.70</strain>
        <strain evidence="1">MSK.21.82</strain>
    </source>
</reference>
<dbReference type="RefSeq" id="WP_217747819.1">
    <property type="nucleotide sequence ID" value="NZ_JAHOEB010000042.1"/>
</dbReference>
<dbReference type="Proteomes" id="UP001197492">
    <property type="component" value="Unassembled WGS sequence"/>
</dbReference>
<dbReference type="EMBL" id="JAHOEL010000042">
    <property type="protein sequence ID" value="MBV3393043.1"/>
    <property type="molecule type" value="Genomic_DNA"/>
</dbReference>
<evidence type="ECO:0000313" key="2">
    <source>
        <dbReference type="EMBL" id="MBV3393043.1"/>
    </source>
</evidence>
<evidence type="ECO:0000313" key="1">
    <source>
        <dbReference type="EMBL" id="MBV3383034.1"/>
    </source>
</evidence>
<protein>
    <recommendedName>
        <fullName evidence="5">Flavodoxin domain-containing protein</fullName>
    </recommendedName>
</protein>
<keyword evidence="4" id="KW-1185">Reference proteome</keyword>
<gene>
    <name evidence="1" type="ORF">KSV97_07355</name>
    <name evidence="2" type="ORF">KSW06_07225</name>
</gene>
<dbReference type="EMBL" id="JAHOEF010000044">
    <property type="protein sequence ID" value="MBV3383034.1"/>
    <property type="molecule type" value="Genomic_DNA"/>
</dbReference>
<organism evidence="1 3">
    <name type="scientific">Catenibacterium mitsuokai</name>
    <dbReference type="NCBI Taxonomy" id="100886"/>
    <lineage>
        <taxon>Bacteria</taxon>
        <taxon>Bacillati</taxon>
        <taxon>Bacillota</taxon>
        <taxon>Erysipelotrichia</taxon>
        <taxon>Erysipelotrichales</taxon>
        <taxon>Coprobacillaceae</taxon>
        <taxon>Catenibacterium</taxon>
    </lineage>
</organism>
<sequence length="181" mass="21308">MDNTLIILSGLIYTNKVMYNQAYKLAHYLKNNVTIKTLQVIDNQDLEDNGTLIFMFPISSQTIPSCMLDYMKNNESLMNHKTIYCVMYCDEYETDYCDYAQEIMELYSKKTNAIYKGTLKIGAYFLLDHIPYTWRVSNELKTFASDIRKAKESALDITFFSKKQFLKEGNKFWEKAYKSKK</sequence>
<evidence type="ECO:0000313" key="4">
    <source>
        <dbReference type="Proteomes" id="UP001197492"/>
    </source>
</evidence>
<dbReference type="AlphaFoldDB" id="A0AAW4MZ04"/>
<accession>A0AAW4MZ04</accession>
<evidence type="ECO:0000313" key="3">
    <source>
        <dbReference type="Proteomes" id="UP001196408"/>
    </source>
</evidence>
<evidence type="ECO:0008006" key="5">
    <source>
        <dbReference type="Google" id="ProtNLM"/>
    </source>
</evidence>